<evidence type="ECO:0000313" key="2">
    <source>
        <dbReference type="EMBL" id="GMH75155.1"/>
    </source>
</evidence>
<gene>
    <name evidence="2" type="ORF">TL16_g06667</name>
</gene>
<dbReference type="Proteomes" id="UP001162640">
    <property type="component" value="Unassembled WGS sequence"/>
</dbReference>
<name>A0A9W7EEK5_9STRA</name>
<comment type="caution">
    <text evidence="2">The sequence shown here is derived from an EMBL/GenBank/DDBJ whole genome shotgun (WGS) entry which is preliminary data.</text>
</comment>
<feature type="region of interest" description="Disordered" evidence="1">
    <location>
        <begin position="1"/>
        <end position="20"/>
    </location>
</feature>
<feature type="compositionally biased region" description="Pro residues" evidence="1">
    <location>
        <begin position="1"/>
        <end position="16"/>
    </location>
</feature>
<dbReference type="AlphaFoldDB" id="A0A9W7EEK5"/>
<reference evidence="3" key="1">
    <citation type="journal article" date="2023" name="Commun. Biol.">
        <title>Genome analysis of Parmales, the sister group of diatoms, reveals the evolutionary specialization of diatoms from phago-mixotrophs to photoautotrophs.</title>
        <authorList>
            <person name="Ban H."/>
            <person name="Sato S."/>
            <person name="Yoshikawa S."/>
            <person name="Yamada K."/>
            <person name="Nakamura Y."/>
            <person name="Ichinomiya M."/>
            <person name="Sato N."/>
            <person name="Blanc-Mathieu R."/>
            <person name="Endo H."/>
            <person name="Kuwata A."/>
            <person name="Ogata H."/>
        </authorList>
    </citation>
    <scope>NUCLEOTIDE SEQUENCE [LARGE SCALE GENOMIC DNA]</scope>
</reference>
<proteinExistence type="predicted"/>
<accession>A0A9W7EEK5</accession>
<evidence type="ECO:0000256" key="1">
    <source>
        <dbReference type="SAM" id="MobiDB-lite"/>
    </source>
</evidence>
<sequence>MSTPPPPSVPSPPSPASPLSLQTQTLSLLRIHITSLRTSLPPTIPLHDYPKILKNLTNTFTALDSENDDSVEVQVTTSKKNQPPPAPKVS</sequence>
<organism evidence="2 3">
    <name type="scientific">Triparma laevis f. inornata</name>
    <dbReference type="NCBI Taxonomy" id="1714386"/>
    <lineage>
        <taxon>Eukaryota</taxon>
        <taxon>Sar</taxon>
        <taxon>Stramenopiles</taxon>
        <taxon>Ochrophyta</taxon>
        <taxon>Bolidophyceae</taxon>
        <taxon>Parmales</taxon>
        <taxon>Triparmaceae</taxon>
        <taxon>Triparma</taxon>
    </lineage>
</organism>
<protein>
    <submittedName>
        <fullName evidence="2">Uncharacterized protein</fullName>
    </submittedName>
</protein>
<dbReference type="EMBL" id="BLQM01000204">
    <property type="protein sequence ID" value="GMH75155.1"/>
    <property type="molecule type" value="Genomic_DNA"/>
</dbReference>
<feature type="region of interest" description="Disordered" evidence="1">
    <location>
        <begin position="64"/>
        <end position="90"/>
    </location>
</feature>
<evidence type="ECO:0000313" key="3">
    <source>
        <dbReference type="Proteomes" id="UP001162640"/>
    </source>
</evidence>